<keyword evidence="6 7" id="KW-0472">Membrane</keyword>
<protein>
    <recommendedName>
        <fullName evidence="8">Major facilitator superfamily (MFS) profile domain-containing protein</fullName>
    </recommendedName>
</protein>
<name>A0A381UAK2_9ZZZZ</name>
<feature type="transmembrane region" description="Helical" evidence="7">
    <location>
        <begin position="103"/>
        <end position="122"/>
    </location>
</feature>
<evidence type="ECO:0000256" key="4">
    <source>
        <dbReference type="ARBA" id="ARBA00022692"/>
    </source>
</evidence>
<feature type="transmembrane region" description="Helical" evidence="7">
    <location>
        <begin position="44"/>
        <end position="65"/>
    </location>
</feature>
<feature type="transmembrane region" description="Helical" evidence="7">
    <location>
        <begin position="368"/>
        <end position="393"/>
    </location>
</feature>
<comment type="subcellular location">
    <subcellularLocation>
        <location evidence="1">Cell membrane</location>
        <topology evidence="1">Multi-pass membrane protein</topology>
    </subcellularLocation>
</comment>
<feature type="transmembrane region" description="Helical" evidence="7">
    <location>
        <begin position="170"/>
        <end position="189"/>
    </location>
</feature>
<feature type="domain" description="Major facilitator superfamily (MFS) profile" evidence="8">
    <location>
        <begin position="220"/>
        <end position="399"/>
    </location>
</feature>
<evidence type="ECO:0000256" key="5">
    <source>
        <dbReference type="ARBA" id="ARBA00022989"/>
    </source>
</evidence>
<dbReference type="GO" id="GO:0022857">
    <property type="term" value="F:transmembrane transporter activity"/>
    <property type="evidence" value="ECO:0007669"/>
    <property type="project" value="InterPro"/>
</dbReference>
<dbReference type="GO" id="GO:0005886">
    <property type="term" value="C:plasma membrane"/>
    <property type="evidence" value="ECO:0007669"/>
    <property type="project" value="UniProtKB-SubCell"/>
</dbReference>
<feature type="transmembrane region" description="Helical" evidence="7">
    <location>
        <begin position="256"/>
        <end position="277"/>
    </location>
</feature>
<evidence type="ECO:0000256" key="1">
    <source>
        <dbReference type="ARBA" id="ARBA00004651"/>
    </source>
</evidence>
<dbReference type="PROSITE" id="PS50850">
    <property type="entry name" value="MFS"/>
    <property type="match status" value="1"/>
</dbReference>
<evidence type="ECO:0000256" key="7">
    <source>
        <dbReference type="SAM" id="Phobius"/>
    </source>
</evidence>
<keyword evidence="4 7" id="KW-0812">Transmembrane</keyword>
<dbReference type="Gene3D" id="1.20.1250.20">
    <property type="entry name" value="MFS general substrate transporter like domains"/>
    <property type="match status" value="1"/>
</dbReference>
<feature type="transmembrane region" description="Helical" evidence="7">
    <location>
        <begin position="220"/>
        <end position="244"/>
    </location>
</feature>
<accession>A0A381UAK2</accession>
<feature type="transmembrane region" description="Helical" evidence="7">
    <location>
        <begin position="143"/>
        <end position="164"/>
    </location>
</feature>
<evidence type="ECO:0000313" key="9">
    <source>
        <dbReference type="EMBL" id="SVA24608.1"/>
    </source>
</evidence>
<dbReference type="InterPro" id="IPR010290">
    <property type="entry name" value="TM_effector"/>
</dbReference>
<evidence type="ECO:0000256" key="6">
    <source>
        <dbReference type="ARBA" id="ARBA00023136"/>
    </source>
</evidence>
<proteinExistence type="predicted"/>
<keyword evidence="2" id="KW-0813">Transport</keyword>
<dbReference type="AlphaFoldDB" id="A0A381UAK2"/>
<evidence type="ECO:0000259" key="8">
    <source>
        <dbReference type="PROSITE" id="PS50850"/>
    </source>
</evidence>
<reference evidence="9" key="1">
    <citation type="submission" date="2018-05" db="EMBL/GenBank/DDBJ databases">
        <authorList>
            <person name="Lanie J.A."/>
            <person name="Ng W.-L."/>
            <person name="Kazmierczak K.M."/>
            <person name="Andrzejewski T.M."/>
            <person name="Davidsen T.M."/>
            <person name="Wayne K.J."/>
            <person name="Tettelin H."/>
            <person name="Glass J.I."/>
            <person name="Rusch D."/>
            <person name="Podicherti R."/>
            <person name="Tsui H.-C.T."/>
            <person name="Winkler M.E."/>
        </authorList>
    </citation>
    <scope>NUCLEOTIDE SEQUENCE</scope>
</reference>
<dbReference type="InterPro" id="IPR020846">
    <property type="entry name" value="MFS_dom"/>
</dbReference>
<dbReference type="PANTHER" id="PTHR23513">
    <property type="entry name" value="INTEGRAL MEMBRANE EFFLUX PROTEIN-RELATED"/>
    <property type="match status" value="1"/>
</dbReference>
<sequence>MMGQAPALKLRDFRILMAATFFASITHGENVILGWVILELTDSPFMVGLAMGIRHAPAFFLGVTAGTMADLVDRRKLMRSLLVLSALVALTLGLLLASERAQLWHLLVIPAFAGAISMMFNTTQQSFVFDLVGRQYGLNGMSYIGLAMRGGAMVGALAVGFALAKSGPGTGYFVIVVTCCVSLTLLGLIRSRGRAAPAGTTSMVTGFSEFWKELRNNRTVLALVLIVVLVELFGFTSIVLMPSIARDVWNLGPGGLGILSAFSSGGGIAALALVSLLGNISNQGRSFIVVILLFGVALIVLGVAPSIYIAVIAIVILSGMMALSDLFSQTLIQKLVPNDLRGRAMGAWTSAVGTAPIGNLEIGALASLFGITIALALHGTALITLAVVIFITFRKLRSI</sequence>
<dbReference type="EMBL" id="UINC01005958">
    <property type="protein sequence ID" value="SVA24608.1"/>
    <property type="molecule type" value="Genomic_DNA"/>
</dbReference>
<evidence type="ECO:0000256" key="3">
    <source>
        <dbReference type="ARBA" id="ARBA00022475"/>
    </source>
</evidence>
<gene>
    <name evidence="9" type="ORF">METZ01_LOCUS77462</name>
</gene>
<feature type="transmembrane region" description="Helical" evidence="7">
    <location>
        <begin position="289"/>
        <end position="317"/>
    </location>
</feature>
<dbReference type="Pfam" id="PF05977">
    <property type="entry name" value="MFS_3"/>
    <property type="match status" value="1"/>
</dbReference>
<dbReference type="PANTHER" id="PTHR23513:SF11">
    <property type="entry name" value="STAPHYLOFERRIN A TRANSPORTER"/>
    <property type="match status" value="1"/>
</dbReference>
<organism evidence="9">
    <name type="scientific">marine metagenome</name>
    <dbReference type="NCBI Taxonomy" id="408172"/>
    <lineage>
        <taxon>unclassified sequences</taxon>
        <taxon>metagenomes</taxon>
        <taxon>ecological metagenomes</taxon>
    </lineage>
</organism>
<dbReference type="CDD" id="cd06173">
    <property type="entry name" value="MFS_MefA_like"/>
    <property type="match status" value="1"/>
</dbReference>
<feature type="transmembrane region" description="Helical" evidence="7">
    <location>
        <begin position="77"/>
        <end position="97"/>
    </location>
</feature>
<keyword evidence="5 7" id="KW-1133">Transmembrane helix</keyword>
<evidence type="ECO:0000256" key="2">
    <source>
        <dbReference type="ARBA" id="ARBA00022448"/>
    </source>
</evidence>
<dbReference type="SUPFAM" id="SSF103473">
    <property type="entry name" value="MFS general substrate transporter"/>
    <property type="match status" value="1"/>
</dbReference>
<keyword evidence="3" id="KW-1003">Cell membrane</keyword>
<dbReference type="InterPro" id="IPR036259">
    <property type="entry name" value="MFS_trans_sf"/>
</dbReference>